<gene>
    <name evidence="3" type="ORF">SPSK_07883</name>
</gene>
<dbReference type="GO" id="GO:0008270">
    <property type="term" value="F:zinc ion binding"/>
    <property type="evidence" value="ECO:0007669"/>
    <property type="project" value="InterPro"/>
</dbReference>
<dbReference type="InterPro" id="IPR001138">
    <property type="entry name" value="Zn2Cys6_DnaBD"/>
</dbReference>
<accession>A0A0F2MH31</accession>
<feature type="compositionally biased region" description="Low complexity" evidence="2">
    <location>
        <begin position="139"/>
        <end position="149"/>
    </location>
</feature>
<evidence type="ECO:0008006" key="5">
    <source>
        <dbReference type="Google" id="ProtNLM"/>
    </source>
</evidence>
<keyword evidence="1" id="KW-0539">Nucleus</keyword>
<dbReference type="AlphaFoldDB" id="A0A0F2MH31"/>
<dbReference type="RefSeq" id="XP_016590841.1">
    <property type="nucleotide sequence ID" value="XM_016734536.1"/>
</dbReference>
<dbReference type="CDD" id="cd00067">
    <property type="entry name" value="GAL4"/>
    <property type="match status" value="1"/>
</dbReference>
<feature type="compositionally biased region" description="Low complexity" evidence="2">
    <location>
        <begin position="168"/>
        <end position="180"/>
    </location>
</feature>
<feature type="compositionally biased region" description="Basic and acidic residues" evidence="2">
    <location>
        <begin position="150"/>
        <end position="159"/>
    </location>
</feature>
<dbReference type="KEGG" id="ssck:SPSK_07883"/>
<evidence type="ECO:0000313" key="3">
    <source>
        <dbReference type="EMBL" id="KJR88165.1"/>
    </source>
</evidence>
<sequence length="230" mass="24347">MLLAVLHRGSFATCDETHPTCNNCKKSKRDCAGYDPIFKQQQNNPAFLQATAHVSPQGSSTTTATAPEPRPKSPPPVPYSSVATSSAASNSVANSAGIKSPSIVGGPSSLSSASSNSGSTASSYYNGTGSSSAVTSYQSSHSGNNIGNGSHHESTDHKGHNSSTSYGPVSHSPRPVVSSSEYHGTAFDSTYIKEEPRRTYWPDRTHHDYPNNVSDSRDAVRYTKPYDYGP</sequence>
<comment type="caution">
    <text evidence="3">The sequence shown here is derived from an EMBL/GenBank/DDBJ whole genome shotgun (WGS) entry which is preliminary data.</text>
</comment>
<feature type="compositionally biased region" description="Basic and acidic residues" evidence="2">
    <location>
        <begin position="191"/>
        <end position="221"/>
    </location>
</feature>
<dbReference type="VEuPathDB" id="FungiDB:SPSK_07883"/>
<reference evidence="3 4" key="1">
    <citation type="journal article" date="2014" name="BMC Genomics">
        <title>Comparative genomics of the major fungal agents of human and animal Sporotrichosis: Sporothrix schenckii and Sporothrix brasiliensis.</title>
        <authorList>
            <person name="Teixeira M.M."/>
            <person name="de Almeida L.G."/>
            <person name="Kubitschek-Barreira P."/>
            <person name="Alves F.L."/>
            <person name="Kioshima E.S."/>
            <person name="Abadio A.K."/>
            <person name="Fernandes L."/>
            <person name="Derengowski L.S."/>
            <person name="Ferreira K.S."/>
            <person name="Souza R.C."/>
            <person name="Ruiz J.C."/>
            <person name="de Andrade N.C."/>
            <person name="Paes H.C."/>
            <person name="Nicola A.M."/>
            <person name="Albuquerque P."/>
            <person name="Gerber A.L."/>
            <person name="Martins V.P."/>
            <person name="Peconick L.D."/>
            <person name="Neto A.V."/>
            <person name="Chaucanez C.B."/>
            <person name="Silva P.A."/>
            <person name="Cunha O.L."/>
            <person name="de Oliveira F.F."/>
            <person name="dos Santos T.C."/>
            <person name="Barros A.L."/>
            <person name="Soares M.A."/>
            <person name="de Oliveira L.M."/>
            <person name="Marini M.M."/>
            <person name="Villalobos-Duno H."/>
            <person name="Cunha M.M."/>
            <person name="de Hoog S."/>
            <person name="da Silveira J.F."/>
            <person name="Henrissat B."/>
            <person name="Nino-Vega G.A."/>
            <person name="Cisalpino P.S."/>
            <person name="Mora-Montes H.M."/>
            <person name="Almeida S.R."/>
            <person name="Stajich J.E."/>
            <person name="Lopes-Bezerra L.M."/>
            <person name="Vasconcelos A.T."/>
            <person name="Felipe M.S."/>
        </authorList>
    </citation>
    <scope>NUCLEOTIDE SEQUENCE [LARGE SCALE GENOMIC DNA]</scope>
    <source>
        <strain evidence="3 4">1099-18</strain>
    </source>
</reference>
<organism evidence="3 4">
    <name type="scientific">Sporothrix schenckii 1099-18</name>
    <dbReference type="NCBI Taxonomy" id="1397361"/>
    <lineage>
        <taxon>Eukaryota</taxon>
        <taxon>Fungi</taxon>
        <taxon>Dikarya</taxon>
        <taxon>Ascomycota</taxon>
        <taxon>Pezizomycotina</taxon>
        <taxon>Sordariomycetes</taxon>
        <taxon>Sordariomycetidae</taxon>
        <taxon>Ophiostomatales</taxon>
        <taxon>Ophiostomataceae</taxon>
        <taxon>Sporothrix</taxon>
    </lineage>
</organism>
<dbReference type="OrthoDB" id="5244203at2759"/>
<dbReference type="GeneID" id="27669813"/>
<dbReference type="EMBL" id="AXCR01000004">
    <property type="protein sequence ID" value="KJR88165.1"/>
    <property type="molecule type" value="Genomic_DNA"/>
</dbReference>
<evidence type="ECO:0000256" key="1">
    <source>
        <dbReference type="ARBA" id="ARBA00023242"/>
    </source>
</evidence>
<dbReference type="SUPFAM" id="SSF57701">
    <property type="entry name" value="Zn2/Cys6 DNA-binding domain"/>
    <property type="match status" value="1"/>
</dbReference>
<evidence type="ECO:0000256" key="2">
    <source>
        <dbReference type="SAM" id="MobiDB-lite"/>
    </source>
</evidence>
<proteinExistence type="predicted"/>
<name>A0A0F2MH31_SPOSC</name>
<evidence type="ECO:0000313" key="4">
    <source>
        <dbReference type="Proteomes" id="UP000033710"/>
    </source>
</evidence>
<reference evidence="3 4" key="2">
    <citation type="journal article" date="2015" name="Eukaryot. Cell">
        <title>Asexual propagation of a virulent clone complex in a human and feline outbreak of sporotrichosis.</title>
        <authorList>
            <person name="Teixeira Mde M."/>
            <person name="Rodrigues A.M."/>
            <person name="Tsui C.K."/>
            <person name="de Almeida L.G."/>
            <person name="Van Diepeningen A.D."/>
            <person name="van den Ende B.G."/>
            <person name="Fernandes G.F."/>
            <person name="Kano R."/>
            <person name="Hamelin R.C."/>
            <person name="Lopes-Bezerra L.M."/>
            <person name="Vasconcelos A.T."/>
            <person name="de Hoog S."/>
            <person name="de Camargo Z.P."/>
            <person name="Felipe M.S."/>
        </authorList>
    </citation>
    <scope>NUCLEOTIDE SEQUENCE [LARGE SCALE GENOMIC DNA]</scope>
    <source>
        <strain evidence="3 4">1099-18</strain>
    </source>
</reference>
<feature type="region of interest" description="Disordered" evidence="2">
    <location>
        <begin position="53"/>
        <end position="83"/>
    </location>
</feature>
<protein>
    <recommendedName>
        <fullName evidence="5">Zn(2)-C6 fungal-type domain-containing protein</fullName>
    </recommendedName>
</protein>
<dbReference type="Proteomes" id="UP000033710">
    <property type="component" value="Unassembled WGS sequence"/>
</dbReference>
<feature type="compositionally biased region" description="Polar residues" evidence="2">
    <location>
        <begin position="53"/>
        <end position="63"/>
    </location>
</feature>
<feature type="region of interest" description="Disordered" evidence="2">
    <location>
        <begin position="127"/>
        <end position="230"/>
    </location>
</feature>
<dbReference type="GO" id="GO:0000981">
    <property type="term" value="F:DNA-binding transcription factor activity, RNA polymerase II-specific"/>
    <property type="evidence" value="ECO:0007669"/>
    <property type="project" value="InterPro"/>
</dbReference>
<dbReference type="InterPro" id="IPR036864">
    <property type="entry name" value="Zn2-C6_fun-type_DNA-bd_sf"/>
</dbReference>